<dbReference type="PANTHER" id="PTHR33880">
    <property type="entry name" value="EXPRESSED PROTEIN"/>
    <property type="match status" value="1"/>
</dbReference>
<gene>
    <name evidence="1" type="primary">At4g14100_0</name>
    <name evidence="1" type="ORF">g.113422</name>
</gene>
<protein>
    <submittedName>
        <fullName evidence="1">Uncharacterized protein At4g14100</fullName>
    </submittedName>
</protein>
<name>A0A1D1XH93_9ARAE</name>
<proteinExistence type="predicted"/>
<dbReference type="InterPro" id="IPR038941">
    <property type="entry name" value="At4g14100-like"/>
</dbReference>
<reference evidence="1" key="1">
    <citation type="submission" date="2015-07" db="EMBL/GenBank/DDBJ databases">
        <title>Transcriptome Assembly of Anthurium amnicola.</title>
        <authorList>
            <person name="Suzuki J."/>
        </authorList>
    </citation>
    <scope>NUCLEOTIDE SEQUENCE</scope>
</reference>
<dbReference type="AlphaFoldDB" id="A0A1D1XH93"/>
<accession>A0A1D1XH93</accession>
<dbReference type="EMBL" id="GDJX01026170">
    <property type="protein sequence ID" value="JAT41766.1"/>
    <property type="molecule type" value="Transcribed_RNA"/>
</dbReference>
<feature type="non-terminal residue" evidence="1">
    <location>
        <position position="1"/>
    </location>
</feature>
<evidence type="ECO:0000313" key="1">
    <source>
        <dbReference type="EMBL" id="JAT41766.1"/>
    </source>
</evidence>
<dbReference type="PANTHER" id="PTHR33880:SF4">
    <property type="entry name" value="OS07G0189700 PROTEIN"/>
    <property type="match status" value="1"/>
</dbReference>
<sequence length="259" mass="29328">VVPLSSYRTMSNRRTPKLPLILLLFTCLPDNRGMAAVAAAAATATADGEQAPTPARWPEQFHALLYTNLSNFGKIRVDDLWYDWPNGRSVLIVQQQLWEELLYDVEWDNGTSFYYTLGSGNRTCRQMRFPVGIVRPDFLEGSTYLGRTRADGFLCHLWQKADFIWYYQDVATGRPVRWDFYDGISMHVMRFEVGAVLADPRCWQAPAYCFDGDGGDNRSSSGRREAEEGGLAELHRRLSLLGRHGELPDGHTPHSGHVI</sequence>
<organism evidence="1">
    <name type="scientific">Anthurium amnicola</name>
    <dbReference type="NCBI Taxonomy" id="1678845"/>
    <lineage>
        <taxon>Eukaryota</taxon>
        <taxon>Viridiplantae</taxon>
        <taxon>Streptophyta</taxon>
        <taxon>Embryophyta</taxon>
        <taxon>Tracheophyta</taxon>
        <taxon>Spermatophyta</taxon>
        <taxon>Magnoliopsida</taxon>
        <taxon>Liliopsida</taxon>
        <taxon>Araceae</taxon>
        <taxon>Pothoideae</taxon>
        <taxon>Potheae</taxon>
        <taxon>Anthurium</taxon>
    </lineage>
</organism>